<dbReference type="InterPro" id="IPR001387">
    <property type="entry name" value="Cro/C1-type_HTH"/>
</dbReference>
<evidence type="ECO:0000259" key="2">
    <source>
        <dbReference type="PROSITE" id="PS50943"/>
    </source>
</evidence>
<proteinExistence type="predicted"/>
<dbReference type="SMART" id="SM00530">
    <property type="entry name" value="HTH_XRE"/>
    <property type="match status" value="1"/>
</dbReference>
<dbReference type="PANTHER" id="PTHR46558:SF4">
    <property type="entry name" value="DNA-BIDING PHAGE PROTEIN"/>
    <property type="match status" value="1"/>
</dbReference>
<evidence type="ECO:0000313" key="4">
    <source>
        <dbReference type="Proteomes" id="UP000201354"/>
    </source>
</evidence>
<sequence>MTETVPKITIKELRARHNLTQEEFAKSVGTSAQTVSAWEKNRLSISPKFMLAICKKYNLKSSDLYGF</sequence>
<dbReference type="EMBL" id="KU678389">
    <property type="protein sequence ID" value="AMQ65721.1"/>
    <property type="molecule type" value="Genomic_DNA"/>
</dbReference>
<dbReference type="CDD" id="cd00093">
    <property type="entry name" value="HTH_XRE"/>
    <property type="match status" value="1"/>
</dbReference>
<protein>
    <submittedName>
        <fullName evidence="3">Cro-like protein</fullName>
    </submittedName>
</protein>
<gene>
    <name evidence="3" type="ORF">P9871_27</name>
</gene>
<dbReference type="PROSITE" id="PS50943">
    <property type="entry name" value="HTH_CROC1"/>
    <property type="match status" value="1"/>
</dbReference>
<organism evidence="3 4">
    <name type="scientific">Streptococcus phage 9871</name>
    <dbReference type="NCBI Taxonomy" id="1814957"/>
    <lineage>
        <taxon>Viruses</taxon>
        <taxon>Duplodnaviria</taxon>
        <taxon>Heunggongvirae</taxon>
        <taxon>Uroviricota</taxon>
        <taxon>Caudoviricetes</taxon>
        <taxon>Piorkowskivirus</taxon>
        <taxon>Piorkowskivirus pv9871</taxon>
    </lineage>
</organism>
<dbReference type="RefSeq" id="YP_009286853.1">
    <property type="nucleotide sequence ID" value="NC_031069.1"/>
</dbReference>
<evidence type="ECO:0000313" key="3">
    <source>
        <dbReference type="EMBL" id="AMQ65721.1"/>
    </source>
</evidence>
<name>A0A191KBC8_9CAUD</name>
<keyword evidence="1" id="KW-0238">DNA-binding</keyword>
<dbReference type="GeneID" id="29057817"/>
<keyword evidence="4" id="KW-1185">Reference proteome</keyword>
<dbReference type="OrthoDB" id="23123at10239"/>
<dbReference type="SUPFAM" id="SSF47413">
    <property type="entry name" value="lambda repressor-like DNA-binding domains"/>
    <property type="match status" value="1"/>
</dbReference>
<reference evidence="3 4" key="1">
    <citation type="journal article" date="2016" name="Appl. Environ. Microbiol.">
        <title>Identification and Analysis of a Novel Group of Bacteriophages Infecting the Lactic Acid Bacterium Streptococcus thermophilus.</title>
        <authorList>
            <person name="McDonnell B."/>
            <person name="Mahony J."/>
            <person name="Neve H."/>
            <person name="Hanemaaijer L."/>
            <person name="Noben J.P."/>
            <person name="Kouwen T."/>
            <person name="van Sinderen D."/>
        </authorList>
    </citation>
    <scope>NUCLEOTIDE SEQUENCE [LARGE SCALE GENOMIC DNA]</scope>
</reference>
<dbReference type="Pfam" id="PF01381">
    <property type="entry name" value="HTH_3"/>
    <property type="match status" value="1"/>
</dbReference>
<accession>A0A191KBC8</accession>
<dbReference type="GO" id="GO:0003677">
    <property type="term" value="F:DNA binding"/>
    <property type="evidence" value="ECO:0007669"/>
    <property type="project" value="UniProtKB-KW"/>
</dbReference>
<dbReference type="Proteomes" id="UP000201354">
    <property type="component" value="Segment"/>
</dbReference>
<feature type="domain" description="HTH cro/C1-type" evidence="2">
    <location>
        <begin position="10"/>
        <end position="64"/>
    </location>
</feature>
<dbReference type="Gene3D" id="1.10.260.40">
    <property type="entry name" value="lambda repressor-like DNA-binding domains"/>
    <property type="match status" value="1"/>
</dbReference>
<dbReference type="KEGG" id="vg:29057817"/>
<dbReference type="InterPro" id="IPR010982">
    <property type="entry name" value="Lambda_DNA-bd_dom_sf"/>
</dbReference>
<evidence type="ECO:0000256" key="1">
    <source>
        <dbReference type="ARBA" id="ARBA00023125"/>
    </source>
</evidence>
<dbReference type="PANTHER" id="PTHR46558">
    <property type="entry name" value="TRACRIPTIONAL REGULATORY PROTEIN-RELATED-RELATED"/>
    <property type="match status" value="1"/>
</dbReference>